<reference evidence="4 5" key="1">
    <citation type="journal article" date="2018" name="Mol. Biol. Evol.">
        <title>Broad Genomic Sampling Reveals a Smut Pathogenic Ancestry of the Fungal Clade Ustilaginomycotina.</title>
        <authorList>
            <person name="Kijpornyongpan T."/>
            <person name="Mondo S.J."/>
            <person name="Barry K."/>
            <person name="Sandor L."/>
            <person name="Lee J."/>
            <person name="Lipzen A."/>
            <person name="Pangilinan J."/>
            <person name="LaButti K."/>
            <person name="Hainaut M."/>
            <person name="Henrissat B."/>
            <person name="Grigoriev I.V."/>
            <person name="Spatafora J.W."/>
            <person name="Aime M.C."/>
        </authorList>
    </citation>
    <scope>NUCLEOTIDE SEQUENCE [LARGE SCALE GENOMIC DNA]</scope>
    <source>
        <strain evidence="4 5">MCA 3645</strain>
    </source>
</reference>
<name>A0A317XQV3_9BASI</name>
<evidence type="ECO:0000256" key="1">
    <source>
        <dbReference type="ARBA" id="ARBA00004275"/>
    </source>
</evidence>
<evidence type="ECO:0000313" key="4">
    <source>
        <dbReference type="EMBL" id="PWZ00675.1"/>
    </source>
</evidence>
<comment type="subcellular location">
    <subcellularLocation>
        <location evidence="1">Peroxisome</location>
    </subcellularLocation>
</comment>
<dbReference type="InParanoid" id="A0A317XQV3"/>
<proteinExistence type="predicted"/>
<keyword evidence="5" id="KW-1185">Reference proteome</keyword>
<dbReference type="InterPro" id="IPR051053">
    <property type="entry name" value="ECH/Chromodomain_protein"/>
</dbReference>
<evidence type="ECO:0000256" key="3">
    <source>
        <dbReference type="ARBA" id="ARBA00023235"/>
    </source>
</evidence>
<keyword evidence="3" id="KW-0413">Isomerase</keyword>
<dbReference type="Proteomes" id="UP000246740">
    <property type="component" value="Unassembled WGS sequence"/>
</dbReference>
<keyword evidence="2" id="KW-0576">Peroxisome</keyword>
<dbReference type="PANTHER" id="PTHR43684">
    <property type="match status" value="1"/>
</dbReference>
<evidence type="ECO:0000313" key="5">
    <source>
        <dbReference type="Proteomes" id="UP000246740"/>
    </source>
</evidence>
<dbReference type="InterPro" id="IPR001753">
    <property type="entry name" value="Enoyl-CoA_hydra/iso"/>
</dbReference>
<dbReference type="Gene3D" id="3.90.226.10">
    <property type="entry name" value="2-enoyl-CoA Hydratase, Chain A, domain 1"/>
    <property type="match status" value="1"/>
</dbReference>
<dbReference type="AlphaFoldDB" id="A0A317XQV3"/>
<sequence>MSVQFTTPPPVGPDAKPISLSFPDNCDGGRIAVITFNSPERLNAVNWADMLVFIEILRWIAVQPDILITVLTGTGRYFSAGANVKDPSRTPPKEVEQADRNTHHGRMLIERYFGSRMNTSNGTLARVLNTFPKVLVGAMNGPAVGISAAILGHCDLLYTFDDFFLFTPFTSLALVSEGLASVTFVRKMGLGRAQEALLEGRRMLAPELKEAGFITRIFPKPAPQPASGGDKHATPNILDPVLHHLRSKLLPPTANAFALLYTKNLIQRATYDNLGADAANQNELRGAELVFGSGEPAKQFERLASGGRHKI</sequence>
<dbReference type="InterPro" id="IPR029045">
    <property type="entry name" value="ClpP/crotonase-like_dom_sf"/>
</dbReference>
<accession>A0A317XQV3</accession>
<dbReference type="SUPFAM" id="SSF52096">
    <property type="entry name" value="ClpP/crotonase"/>
    <property type="match status" value="1"/>
</dbReference>
<dbReference type="GO" id="GO:0004165">
    <property type="term" value="F:delta(3)-delta(2)-enoyl-CoA isomerase activity"/>
    <property type="evidence" value="ECO:0007669"/>
    <property type="project" value="UniProtKB-ARBA"/>
</dbReference>
<dbReference type="Pfam" id="PF00378">
    <property type="entry name" value="ECH_1"/>
    <property type="match status" value="1"/>
</dbReference>
<dbReference type="OrthoDB" id="448450at2759"/>
<evidence type="ECO:0000256" key="2">
    <source>
        <dbReference type="ARBA" id="ARBA00023140"/>
    </source>
</evidence>
<dbReference type="GO" id="GO:0005782">
    <property type="term" value="C:peroxisomal matrix"/>
    <property type="evidence" value="ECO:0007669"/>
    <property type="project" value="TreeGrafter"/>
</dbReference>
<dbReference type="STRING" id="1882483.A0A317XQV3"/>
<dbReference type="CDD" id="cd06558">
    <property type="entry name" value="crotonase-like"/>
    <property type="match status" value="1"/>
</dbReference>
<dbReference type="PANTHER" id="PTHR43684:SF1">
    <property type="entry name" value="ENOYL-COA DELTA ISOMERASE 2"/>
    <property type="match status" value="1"/>
</dbReference>
<protein>
    <submittedName>
        <fullName evidence="4">ClpP/crotonase</fullName>
    </submittedName>
</protein>
<dbReference type="GO" id="GO:0006635">
    <property type="term" value="P:fatty acid beta-oxidation"/>
    <property type="evidence" value="ECO:0007669"/>
    <property type="project" value="TreeGrafter"/>
</dbReference>
<dbReference type="EMBL" id="KZ819192">
    <property type="protein sequence ID" value="PWZ00675.1"/>
    <property type="molecule type" value="Genomic_DNA"/>
</dbReference>
<gene>
    <name evidence="4" type="ORF">BCV70DRAFT_199941</name>
</gene>
<organism evidence="4 5">
    <name type="scientific">Testicularia cyperi</name>
    <dbReference type="NCBI Taxonomy" id="1882483"/>
    <lineage>
        <taxon>Eukaryota</taxon>
        <taxon>Fungi</taxon>
        <taxon>Dikarya</taxon>
        <taxon>Basidiomycota</taxon>
        <taxon>Ustilaginomycotina</taxon>
        <taxon>Ustilaginomycetes</taxon>
        <taxon>Ustilaginales</taxon>
        <taxon>Anthracoideaceae</taxon>
        <taxon>Testicularia</taxon>
    </lineage>
</organism>